<evidence type="ECO:0000313" key="2">
    <source>
        <dbReference type="Proteomes" id="UP001205843"/>
    </source>
</evidence>
<sequence>MSAAPASARPCSSPAGALPSITFSCLPTGTLGLHEEQAETVAGLVQRHLF</sequence>
<dbReference type="AlphaFoldDB" id="A0AAE3G6T0"/>
<dbReference type="Proteomes" id="UP001205843">
    <property type="component" value="Unassembled WGS sequence"/>
</dbReference>
<protein>
    <submittedName>
        <fullName evidence="1">Uncharacterized protein</fullName>
    </submittedName>
</protein>
<reference evidence="1" key="1">
    <citation type="submission" date="2022-03" db="EMBL/GenBank/DDBJ databases">
        <title>Genomic Encyclopedia of Type Strains, Phase III (KMG-III): the genomes of soil and plant-associated and newly described type strains.</title>
        <authorList>
            <person name="Whitman W."/>
        </authorList>
    </citation>
    <scope>NUCLEOTIDE SEQUENCE</scope>
    <source>
        <strain evidence="1">ANL 6-2</strain>
    </source>
</reference>
<comment type="caution">
    <text evidence="1">The sequence shown here is derived from an EMBL/GenBank/DDBJ whole genome shotgun (WGS) entry which is preliminary data.</text>
</comment>
<proteinExistence type="predicted"/>
<evidence type="ECO:0000313" key="1">
    <source>
        <dbReference type="EMBL" id="MCP1676830.1"/>
    </source>
</evidence>
<keyword evidence="2" id="KW-1185">Reference proteome</keyword>
<name>A0AAE3G6T0_9GAMM</name>
<organism evidence="1 2">
    <name type="scientific">Natronocella acetinitrilica</name>
    <dbReference type="NCBI Taxonomy" id="414046"/>
    <lineage>
        <taxon>Bacteria</taxon>
        <taxon>Pseudomonadati</taxon>
        <taxon>Pseudomonadota</taxon>
        <taxon>Gammaproteobacteria</taxon>
        <taxon>Chromatiales</taxon>
        <taxon>Ectothiorhodospiraceae</taxon>
        <taxon>Natronocella</taxon>
    </lineage>
</organism>
<accession>A0AAE3G6T0</accession>
<dbReference type="EMBL" id="JALJXV010000011">
    <property type="protein sequence ID" value="MCP1676830.1"/>
    <property type="molecule type" value="Genomic_DNA"/>
</dbReference>
<gene>
    <name evidence="1" type="ORF">J2T57_004003</name>
</gene>